<dbReference type="OrthoDB" id="27214at2759"/>
<feature type="chain" id="PRO_5012194954" evidence="1">
    <location>
        <begin position="21"/>
        <end position="574"/>
    </location>
</feature>
<dbReference type="Gene3D" id="3.90.226.10">
    <property type="entry name" value="2-enoyl-CoA Hydratase, Chain A, domain 1"/>
    <property type="match status" value="1"/>
</dbReference>
<name>A0A225B589_TALAT</name>
<dbReference type="InterPro" id="IPR029045">
    <property type="entry name" value="ClpP/crotonase-like_dom_sf"/>
</dbReference>
<evidence type="ECO:0000313" key="4">
    <source>
        <dbReference type="EMBL" id="OKL62436.1"/>
    </source>
</evidence>
<dbReference type="EMBL" id="LFMY01000003">
    <property type="protein sequence ID" value="OKL62436.1"/>
    <property type="molecule type" value="Genomic_DNA"/>
</dbReference>
<dbReference type="Pfam" id="PF03572">
    <property type="entry name" value="Peptidase_S41"/>
    <property type="match status" value="1"/>
</dbReference>
<dbReference type="STRING" id="1441469.A0A225B589"/>
<evidence type="ECO:0000259" key="2">
    <source>
        <dbReference type="Pfam" id="PF03572"/>
    </source>
</evidence>
<dbReference type="AlphaFoldDB" id="A0A225B589"/>
<dbReference type="InterPro" id="IPR056186">
    <property type="entry name" value="PDZ_CPAF-rel"/>
</dbReference>
<dbReference type="SUPFAM" id="SSF52096">
    <property type="entry name" value="ClpP/crotonase"/>
    <property type="match status" value="1"/>
</dbReference>
<dbReference type="PANTHER" id="PTHR37049">
    <property type="entry name" value="PEPTIDASE S41 FAMILY PROTEIN"/>
    <property type="match status" value="1"/>
</dbReference>
<dbReference type="GeneID" id="31002427"/>
<feature type="domain" description="Tail specific protease" evidence="2">
    <location>
        <begin position="307"/>
        <end position="508"/>
    </location>
</feature>
<proteinExistence type="predicted"/>
<feature type="domain" description="CPAF-like PDZ" evidence="3">
    <location>
        <begin position="141"/>
        <end position="262"/>
    </location>
</feature>
<evidence type="ECO:0000313" key="5">
    <source>
        <dbReference type="Proteomes" id="UP000214365"/>
    </source>
</evidence>
<organism evidence="4 5">
    <name type="scientific">Talaromyces atroroseus</name>
    <dbReference type="NCBI Taxonomy" id="1441469"/>
    <lineage>
        <taxon>Eukaryota</taxon>
        <taxon>Fungi</taxon>
        <taxon>Dikarya</taxon>
        <taxon>Ascomycota</taxon>
        <taxon>Pezizomycotina</taxon>
        <taxon>Eurotiomycetes</taxon>
        <taxon>Eurotiomycetidae</taxon>
        <taxon>Eurotiales</taxon>
        <taxon>Trichocomaceae</taxon>
        <taxon>Talaromyces</taxon>
        <taxon>Talaromyces sect. Trachyspermi</taxon>
    </lineage>
</organism>
<dbReference type="Pfam" id="PF23658">
    <property type="entry name" value="PDZ_CPAF_rel"/>
    <property type="match status" value="1"/>
</dbReference>
<dbReference type="RefSeq" id="XP_020122557.1">
    <property type="nucleotide sequence ID" value="XM_020264740.1"/>
</dbReference>
<protein>
    <submittedName>
        <fullName evidence="4">Uncharacterized protein</fullName>
    </submittedName>
</protein>
<feature type="signal peptide" evidence="1">
    <location>
        <begin position="1"/>
        <end position="20"/>
    </location>
</feature>
<evidence type="ECO:0000259" key="3">
    <source>
        <dbReference type="Pfam" id="PF23658"/>
    </source>
</evidence>
<dbReference type="InterPro" id="IPR005151">
    <property type="entry name" value="Tail-specific_protease"/>
</dbReference>
<accession>A0A225B589</accession>
<comment type="caution">
    <text evidence="4">The sequence shown here is derived from an EMBL/GenBank/DDBJ whole genome shotgun (WGS) entry which is preliminary data.</text>
</comment>
<dbReference type="Proteomes" id="UP000214365">
    <property type="component" value="Unassembled WGS sequence"/>
</dbReference>
<keyword evidence="1" id="KW-0732">Signal</keyword>
<dbReference type="GO" id="GO:0006508">
    <property type="term" value="P:proteolysis"/>
    <property type="evidence" value="ECO:0007669"/>
    <property type="project" value="InterPro"/>
</dbReference>
<dbReference type="PANTHER" id="PTHR37049:SF4">
    <property type="entry name" value="RHODANESE DOMAIN-CONTAINING PROTEIN"/>
    <property type="match status" value="1"/>
</dbReference>
<sequence length="574" mass="61385">MAKKLLPLLAMGTIAAATTASPCAIINDLYTESGETSVAGSVAYACLMSMPFESNAAVTWITEYSKYLQFQSDLEMLAKPPSSYLSNKVDLLGGLESIQSRASRGGYTSQYQFDADVSDLISSANDGHLYFDELCSLSAFSFYSSLSLSAISSNGIAMPEIYVTADAGMPSQGYNTNVSPVHSINGVGVVSAIEAQSNYQNFQDPDARFNNMVLNLLVDGQGNDLYGLFSRDTVWRGIESYNVTFVNGSSISYPVMAELMASLDSVSFGDANDLYNGHSPTLYPTPVIRESHNIIAGYYPDIPGLEDVAILTVPTFETDGYDNSAEEFVAIAEYFVQNASQIDGKKKIVIDLQNNGGGVVLSGYGLYSIFFPNETLFSSTRFRSHEAIDFMGTIFNSGNSTVQEIGYNSGLSGLVDAVKPDQSSFEDWQNVFGPYNIGGIPSSALFAEFDFATTDLSDDPVNTDGRGGVLNATTSPFAPEDIVILLDGRCSSTCTIFADHMVSKGVKTVAVGGRPISGPMQALGGIKGSEVQLLSTIDNAAQEAMYLLNSSISGNPILSSDNISRFYGQPHPAN</sequence>
<dbReference type="InterPro" id="IPR052766">
    <property type="entry name" value="S41A_metabolite_peptidase"/>
</dbReference>
<evidence type="ECO:0000256" key="1">
    <source>
        <dbReference type="SAM" id="SignalP"/>
    </source>
</evidence>
<reference evidence="4 5" key="1">
    <citation type="submission" date="2015-06" db="EMBL/GenBank/DDBJ databases">
        <title>Talaromyces atroroseus IBT 11181 draft genome.</title>
        <authorList>
            <person name="Rasmussen K.B."/>
            <person name="Rasmussen S."/>
            <person name="Petersen B."/>
            <person name="Sicheritz-Ponten T."/>
            <person name="Mortensen U.H."/>
            <person name="Thrane U."/>
        </authorList>
    </citation>
    <scope>NUCLEOTIDE SEQUENCE [LARGE SCALE GENOMIC DNA]</scope>
    <source>
        <strain evidence="4 5">IBT 11181</strain>
    </source>
</reference>
<dbReference type="GO" id="GO:0008236">
    <property type="term" value="F:serine-type peptidase activity"/>
    <property type="evidence" value="ECO:0007669"/>
    <property type="project" value="InterPro"/>
</dbReference>
<keyword evidence="5" id="KW-1185">Reference proteome</keyword>
<gene>
    <name evidence="4" type="ORF">UA08_02672</name>
</gene>